<comment type="subcellular location">
    <subcellularLocation>
        <location evidence="1">Membrane</location>
        <topology evidence="1">Multi-pass membrane protein</topology>
    </subcellularLocation>
</comment>
<dbReference type="InterPro" id="IPR036291">
    <property type="entry name" value="NAD(P)-bd_dom_sf"/>
</dbReference>
<dbReference type="SUPFAM" id="SSF51735">
    <property type="entry name" value="NAD(P)-binding Rossmann-fold domains"/>
    <property type="match status" value="1"/>
</dbReference>
<accession>A0ABD0JBU7</accession>
<feature type="domain" description="Thioester reductase (TE)" evidence="11">
    <location>
        <begin position="44"/>
        <end position="314"/>
    </location>
</feature>
<evidence type="ECO:0000259" key="10">
    <source>
        <dbReference type="Pfam" id="PF03015"/>
    </source>
</evidence>
<dbReference type="Gene3D" id="3.40.50.720">
    <property type="entry name" value="NAD(P)-binding Rossmann-like Domain"/>
    <property type="match status" value="1"/>
</dbReference>
<dbReference type="GO" id="GO:0016020">
    <property type="term" value="C:membrane"/>
    <property type="evidence" value="ECO:0007669"/>
    <property type="project" value="UniProtKB-SubCell"/>
</dbReference>
<dbReference type="InterPro" id="IPR013120">
    <property type="entry name" value="FAR_NAD-bd"/>
</dbReference>
<dbReference type="EC" id="1.2.1.84" evidence="9"/>
<dbReference type="InterPro" id="IPR033640">
    <property type="entry name" value="FAR_C"/>
</dbReference>
<evidence type="ECO:0000256" key="2">
    <source>
        <dbReference type="ARBA" id="ARBA00005928"/>
    </source>
</evidence>
<comment type="function">
    <text evidence="9">Catalyzes the reduction of fatty acyl-CoA to fatty alcohols.</text>
</comment>
<dbReference type="GO" id="GO:0102965">
    <property type="term" value="F:alcohol-forming long-chain fatty acyl-CoA reductase activity"/>
    <property type="evidence" value="ECO:0007669"/>
    <property type="project" value="UniProtKB-EC"/>
</dbReference>
<name>A0ABD0JBU7_9CAEN</name>
<comment type="caution">
    <text evidence="12">The sequence shown here is derived from an EMBL/GenBank/DDBJ whole genome shotgun (WGS) entry which is preliminary data.</text>
</comment>
<keyword evidence="5 9" id="KW-1133">Transmembrane helix</keyword>
<reference evidence="12 13" key="1">
    <citation type="journal article" date="2023" name="Sci. Data">
        <title>Genome assembly of the Korean intertidal mud-creeper Batillaria attramentaria.</title>
        <authorList>
            <person name="Patra A.K."/>
            <person name="Ho P.T."/>
            <person name="Jun S."/>
            <person name="Lee S.J."/>
            <person name="Kim Y."/>
            <person name="Won Y.J."/>
        </authorList>
    </citation>
    <scope>NUCLEOTIDE SEQUENCE [LARGE SCALE GENOMIC DNA]</scope>
    <source>
        <strain evidence="12">Wonlab-2016</strain>
    </source>
</reference>
<dbReference type="CDD" id="cd05236">
    <property type="entry name" value="FAR-N_SDR_e"/>
    <property type="match status" value="1"/>
</dbReference>
<keyword evidence="4 9" id="KW-0812">Transmembrane</keyword>
<evidence type="ECO:0000259" key="11">
    <source>
        <dbReference type="Pfam" id="PF07993"/>
    </source>
</evidence>
<comment type="catalytic activity">
    <reaction evidence="8 9">
        <text>a long-chain fatty acyl-CoA + 2 NADPH + 2 H(+) = a long-chain primary fatty alcohol + 2 NADP(+) + CoA</text>
        <dbReference type="Rhea" id="RHEA:52716"/>
        <dbReference type="ChEBI" id="CHEBI:15378"/>
        <dbReference type="ChEBI" id="CHEBI:57287"/>
        <dbReference type="ChEBI" id="CHEBI:57783"/>
        <dbReference type="ChEBI" id="CHEBI:58349"/>
        <dbReference type="ChEBI" id="CHEBI:77396"/>
        <dbReference type="ChEBI" id="CHEBI:83139"/>
        <dbReference type="EC" id="1.2.1.84"/>
    </reaction>
</comment>
<evidence type="ECO:0000256" key="8">
    <source>
        <dbReference type="ARBA" id="ARBA00052530"/>
    </source>
</evidence>
<organism evidence="12 13">
    <name type="scientific">Batillaria attramentaria</name>
    <dbReference type="NCBI Taxonomy" id="370345"/>
    <lineage>
        <taxon>Eukaryota</taxon>
        <taxon>Metazoa</taxon>
        <taxon>Spiralia</taxon>
        <taxon>Lophotrochozoa</taxon>
        <taxon>Mollusca</taxon>
        <taxon>Gastropoda</taxon>
        <taxon>Caenogastropoda</taxon>
        <taxon>Sorbeoconcha</taxon>
        <taxon>Cerithioidea</taxon>
        <taxon>Batillariidae</taxon>
        <taxon>Batillaria</taxon>
    </lineage>
</organism>
<evidence type="ECO:0000256" key="4">
    <source>
        <dbReference type="ARBA" id="ARBA00022692"/>
    </source>
</evidence>
<sequence length="519" mass="59024">MTENQGSVHLGWGAALPHFQQLDVSCMTGKISVPEFYAGKKIFVTGVTGLMGKVLVEKLLRCCPDVDSVYCLIRTRKNRDAQQRISELTDSKLFDELRKVQPNFRQKILPISGDVMLPDFGMSESERHMIEEGVHIIFHGAASIRFDEELRVSVDMNVVGVQKMIKLCRNCKHLEALVHVSTAYANCDHTHIEETVYTPSVEPQKVIDTLQWVDDETVEFLRRKLVKNKPNTYTYTKHLAEWVLLTEGAGLPIAIVRPSIVGATWKEPFPGWIDKFTGPSGMAVAIGKGLLRALKGDKNVVADLIPNDIPINIMITAAWYTAVVKPQKLMVYHAVTSPFNPVTWGQLQTGVLEAVKKTPMEGCFRLPVGPLIANRVIGREPRMLKIYSKLHQATDDLAFFIKNSWTWATDNLQALRCQLTPHDQKVFYFDPRGIDWMKYMEIYCLGTKIFLLKEDLARVPAAHAHIRRLRIIHYLVRALLILLFWHAVIRRSRTAHCLWSLVISFLMKLGQKLHIIRSV</sequence>
<evidence type="ECO:0000256" key="9">
    <source>
        <dbReference type="RuleBase" id="RU363097"/>
    </source>
</evidence>
<keyword evidence="13" id="KW-1185">Reference proteome</keyword>
<dbReference type="GO" id="GO:1901568">
    <property type="term" value="P:fatty acid derivative metabolic process"/>
    <property type="evidence" value="ECO:0007669"/>
    <property type="project" value="UniProtKB-ARBA"/>
</dbReference>
<dbReference type="FunFam" id="3.40.50.720:FF:000143">
    <property type="entry name" value="Fatty acyl-CoA reductase"/>
    <property type="match status" value="1"/>
</dbReference>
<dbReference type="Proteomes" id="UP001519460">
    <property type="component" value="Unassembled WGS sequence"/>
</dbReference>
<evidence type="ECO:0000256" key="3">
    <source>
        <dbReference type="ARBA" id="ARBA00022516"/>
    </source>
</evidence>
<keyword evidence="9" id="KW-0521">NADP</keyword>
<evidence type="ECO:0000313" key="13">
    <source>
        <dbReference type="Proteomes" id="UP001519460"/>
    </source>
</evidence>
<dbReference type="EMBL" id="JACVVK020000522">
    <property type="protein sequence ID" value="KAK7468137.1"/>
    <property type="molecule type" value="Genomic_DNA"/>
</dbReference>
<protein>
    <recommendedName>
        <fullName evidence="9">Fatty acyl-CoA reductase</fullName>
        <ecNumber evidence="9">1.2.1.84</ecNumber>
    </recommendedName>
</protein>
<keyword evidence="6 9" id="KW-0443">Lipid metabolism</keyword>
<feature type="transmembrane region" description="Helical" evidence="9">
    <location>
        <begin position="471"/>
        <end position="489"/>
    </location>
</feature>
<dbReference type="CDD" id="cd09071">
    <property type="entry name" value="FAR_C"/>
    <property type="match status" value="1"/>
</dbReference>
<keyword evidence="3 9" id="KW-0444">Lipid biosynthesis</keyword>
<evidence type="ECO:0000256" key="7">
    <source>
        <dbReference type="ARBA" id="ARBA00023136"/>
    </source>
</evidence>
<evidence type="ECO:0000256" key="6">
    <source>
        <dbReference type="ARBA" id="ARBA00023098"/>
    </source>
</evidence>
<evidence type="ECO:0000313" key="12">
    <source>
        <dbReference type="EMBL" id="KAK7468137.1"/>
    </source>
</evidence>
<gene>
    <name evidence="12" type="ORF">BaRGS_00036652</name>
</gene>
<proteinExistence type="inferred from homology"/>
<comment type="similarity">
    <text evidence="2 9">Belongs to the fatty acyl-CoA reductase family.</text>
</comment>
<evidence type="ECO:0000256" key="1">
    <source>
        <dbReference type="ARBA" id="ARBA00004141"/>
    </source>
</evidence>
<dbReference type="Pfam" id="PF03015">
    <property type="entry name" value="Sterile"/>
    <property type="match status" value="1"/>
</dbReference>
<dbReference type="InterPro" id="IPR026055">
    <property type="entry name" value="FAR"/>
</dbReference>
<evidence type="ECO:0000256" key="5">
    <source>
        <dbReference type="ARBA" id="ARBA00022989"/>
    </source>
</evidence>
<keyword evidence="9" id="KW-0560">Oxidoreductase</keyword>
<feature type="domain" description="Fatty acyl-CoA reductase C-terminal" evidence="10">
    <location>
        <begin position="373"/>
        <end position="454"/>
    </location>
</feature>
<dbReference type="PANTHER" id="PTHR11011:SF45">
    <property type="entry name" value="FATTY ACYL-COA REDUCTASE CG8306-RELATED"/>
    <property type="match status" value="1"/>
</dbReference>
<dbReference type="PANTHER" id="PTHR11011">
    <property type="entry name" value="MALE STERILITY PROTEIN 2-RELATED"/>
    <property type="match status" value="1"/>
</dbReference>
<keyword evidence="7 9" id="KW-0472">Membrane</keyword>
<dbReference type="AlphaFoldDB" id="A0ABD0JBU7"/>
<dbReference type="Pfam" id="PF07993">
    <property type="entry name" value="NAD_binding_4"/>
    <property type="match status" value="1"/>
</dbReference>